<dbReference type="AlphaFoldDB" id="A0A250V5W3"/>
<proteinExistence type="predicted"/>
<keyword evidence="1" id="KW-0378">Hydrolase</keyword>
<organism evidence="1 2">
    <name type="scientific">Streptomyces olivochromogenes</name>
    <dbReference type="NCBI Taxonomy" id="1963"/>
    <lineage>
        <taxon>Bacteria</taxon>
        <taxon>Bacillati</taxon>
        <taxon>Actinomycetota</taxon>
        <taxon>Actinomycetes</taxon>
        <taxon>Kitasatosporales</taxon>
        <taxon>Streptomycetaceae</taxon>
        <taxon>Streptomyces</taxon>
    </lineage>
</organism>
<keyword evidence="1" id="KW-0347">Helicase</keyword>
<keyword evidence="1" id="KW-0067">ATP-binding</keyword>
<dbReference type="RefSeq" id="WP_067360272.1">
    <property type="nucleotide sequence ID" value="NZ_BDQI01000001.1"/>
</dbReference>
<reference evidence="2" key="1">
    <citation type="submission" date="2017-05" db="EMBL/GenBank/DDBJ databases">
        <title>Streptomyces olivochromogenes NBRC 3561 whole genome shotgun sequence.</title>
        <authorList>
            <person name="Dohra H."/>
            <person name="Kodani S."/>
        </authorList>
    </citation>
    <scope>NUCLEOTIDE SEQUENCE [LARGE SCALE GENOMIC DNA]</scope>
    <source>
        <strain evidence="2">NBRC 3561</strain>
    </source>
</reference>
<dbReference type="EMBL" id="BDQI01000001">
    <property type="protein sequence ID" value="GAX49484.1"/>
    <property type="molecule type" value="Genomic_DNA"/>
</dbReference>
<dbReference type="Proteomes" id="UP000217446">
    <property type="component" value="Unassembled WGS sequence"/>
</dbReference>
<evidence type="ECO:0000313" key="1">
    <source>
        <dbReference type="EMBL" id="GAX49484.1"/>
    </source>
</evidence>
<sequence length="83" mass="9537">MSPSGAILERFQHELWTRFAIPLVRPDSSGIGRIRRNIPTGREPFWNDKRAVLALARRRVNVLRALVRGRRCYQITPAVMATP</sequence>
<protein>
    <submittedName>
        <fullName evidence="1">Helicase</fullName>
    </submittedName>
</protein>
<comment type="caution">
    <text evidence="1">The sequence shown here is derived from an EMBL/GenBank/DDBJ whole genome shotgun (WGS) entry which is preliminary data.</text>
</comment>
<name>A0A250V5W3_STROL</name>
<dbReference type="STRING" id="1963.AQJ27_01160"/>
<dbReference type="GO" id="GO:0004386">
    <property type="term" value="F:helicase activity"/>
    <property type="evidence" value="ECO:0007669"/>
    <property type="project" value="UniProtKB-KW"/>
</dbReference>
<keyword evidence="2" id="KW-1185">Reference proteome</keyword>
<accession>A0A250V5W3</accession>
<gene>
    <name evidence="1" type="ORF">SO3561_00973</name>
</gene>
<keyword evidence="1" id="KW-0547">Nucleotide-binding</keyword>
<evidence type="ECO:0000313" key="2">
    <source>
        <dbReference type="Proteomes" id="UP000217446"/>
    </source>
</evidence>